<dbReference type="AlphaFoldDB" id="A0A8H4W9D3"/>
<dbReference type="Gene3D" id="1.10.630.10">
    <property type="entry name" value="Cytochrome P450"/>
    <property type="match status" value="2"/>
</dbReference>
<dbReference type="EMBL" id="JAAMPI010000064">
    <property type="protein sequence ID" value="KAF4636465.1"/>
    <property type="molecule type" value="Genomic_DNA"/>
</dbReference>
<dbReference type="InterPro" id="IPR036396">
    <property type="entry name" value="Cyt_P450_sf"/>
</dbReference>
<dbReference type="InterPro" id="IPR001128">
    <property type="entry name" value="Cyt_P450"/>
</dbReference>
<evidence type="ECO:0000256" key="7">
    <source>
        <dbReference type="PIRSR" id="PIRSR602403-1"/>
    </source>
</evidence>
<name>A0A8H4W9D3_9HELO</name>
<protein>
    <recommendedName>
        <fullName evidence="10">Cytochrome P450</fullName>
    </recommendedName>
</protein>
<dbReference type="GO" id="GO:0004497">
    <property type="term" value="F:monooxygenase activity"/>
    <property type="evidence" value="ECO:0007669"/>
    <property type="project" value="UniProtKB-KW"/>
</dbReference>
<dbReference type="GO" id="GO:0005506">
    <property type="term" value="F:iron ion binding"/>
    <property type="evidence" value="ECO:0007669"/>
    <property type="project" value="InterPro"/>
</dbReference>
<dbReference type="SUPFAM" id="SSF48264">
    <property type="entry name" value="Cytochrome P450"/>
    <property type="match status" value="2"/>
</dbReference>
<reference evidence="8 9" key="1">
    <citation type="submission" date="2020-03" db="EMBL/GenBank/DDBJ databases">
        <title>Draft Genome Sequence of Cudoniella acicularis.</title>
        <authorList>
            <person name="Buettner E."/>
            <person name="Kellner H."/>
        </authorList>
    </citation>
    <scope>NUCLEOTIDE SEQUENCE [LARGE SCALE GENOMIC DNA]</scope>
    <source>
        <strain evidence="8 9">DSM 108380</strain>
    </source>
</reference>
<dbReference type="PRINTS" id="PR00465">
    <property type="entry name" value="EP450IV"/>
</dbReference>
<proteinExistence type="inferred from homology"/>
<dbReference type="GO" id="GO:0016705">
    <property type="term" value="F:oxidoreductase activity, acting on paired donors, with incorporation or reduction of molecular oxygen"/>
    <property type="evidence" value="ECO:0007669"/>
    <property type="project" value="InterPro"/>
</dbReference>
<organism evidence="8 9">
    <name type="scientific">Cudoniella acicularis</name>
    <dbReference type="NCBI Taxonomy" id="354080"/>
    <lineage>
        <taxon>Eukaryota</taxon>
        <taxon>Fungi</taxon>
        <taxon>Dikarya</taxon>
        <taxon>Ascomycota</taxon>
        <taxon>Pezizomycotina</taxon>
        <taxon>Leotiomycetes</taxon>
        <taxon>Helotiales</taxon>
        <taxon>Tricladiaceae</taxon>
        <taxon>Cudoniella</taxon>
    </lineage>
</organism>
<keyword evidence="4" id="KW-0560">Oxidoreductase</keyword>
<evidence type="ECO:0000256" key="1">
    <source>
        <dbReference type="ARBA" id="ARBA00001971"/>
    </source>
</evidence>
<evidence type="ECO:0000256" key="4">
    <source>
        <dbReference type="ARBA" id="ARBA00023002"/>
    </source>
</evidence>
<feature type="binding site" description="axial binding residue" evidence="7">
    <location>
        <position position="677"/>
    </location>
    <ligand>
        <name>heme</name>
        <dbReference type="ChEBI" id="CHEBI:30413"/>
    </ligand>
    <ligandPart>
        <name>Fe</name>
        <dbReference type="ChEBI" id="CHEBI:18248"/>
    </ligandPart>
</feature>
<keyword evidence="9" id="KW-1185">Reference proteome</keyword>
<dbReference type="OrthoDB" id="1844152at2759"/>
<gene>
    <name evidence="8" type="ORF">G7Y89_g1617</name>
</gene>
<evidence type="ECO:0000256" key="5">
    <source>
        <dbReference type="ARBA" id="ARBA00023004"/>
    </source>
</evidence>
<keyword evidence="5 7" id="KW-0408">Iron</keyword>
<dbReference type="PANTHER" id="PTHR46206:SF6">
    <property type="entry name" value="CYTOCHROME P450 MONOOXYGENASE AN1598-RELATED"/>
    <property type="match status" value="1"/>
</dbReference>
<dbReference type="GO" id="GO:0020037">
    <property type="term" value="F:heme binding"/>
    <property type="evidence" value="ECO:0007669"/>
    <property type="project" value="InterPro"/>
</dbReference>
<keyword evidence="6" id="KW-0503">Monooxygenase</keyword>
<dbReference type="Pfam" id="PF00067">
    <property type="entry name" value="p450"/>
    <property type="match status" value="2"/>
</dbReference>
<keyword evidence="7" id="KW-0349">Heme</keyword>
<evidence type="ECO:0000256" key="2">
    <source>
        <dbReference type="ARBA" id="ARBA00010617"/>
    </source>
</evidence>
<evidence type="ECO:0000256" key="3">
    <source>
        <dbReference type="ARBA" id="ARBA00022723"/>
    </source>
</evidence>
<evidence type="ECO:0000313" key="8">
    <source>
        <dbReference type="EMBL" id="KAF4636465.1"/>
    </source>
</evidence>
<dbReference type="PANTHER" id="PTHR46206">
    <property type="entry name" value="CYTOCHROME P450"/>
    <property type="match status" value="1"/>
</dbReference>
<comment type="cofactor">
    <cofactor evidence="1 7">
        <name>heme</name>
        <dbReference type="ChEBI" id="CHEBI:30413"/>
    </cofactor>
</comment>
<dbReference type="CDD" id="cd11041">
    <property type="entry name" value="CYP503A1-like"/>
    <property type="match status" value="2"/>
</dbReference>
<dbReference type="Proteomes" id="UP000566819">
    <property type="component" value="Unassembled WGS sequence"/>
</dbReference>
<evidence type="ECO:0000256" key="6">
    <source>
        <dbReference type="ARBA" id="ARBA00023033"/>
    </source>
</evidence>
<accession>A0A8H4W9D3</accession>
<evidence type="ECO:0000313" key="9">
    <source>
        <dbReference type="Proteomes" id="UP000566819"/>
    </source>
</evidence>
<dbReference type="InterPro" id="IPR002403">
    <property type="entry name" value="Cyt_P450_E_grp-IV"/>
</dbReference>
<comment type="similarity">
    <text evidence="2">Belongs to the cytochrome P450 family.</text>
</comment>
<sequence>MFIVQTADMERLIISNKFLDELRALPEGHLSSKDAQCDRHLGSYTTLDVVKQSDLHSDVCRALLTKYLGTLVPLLFEEIKFALGQVSLVKCVPSSEGSSKPFSYPIWSLDLTVISEYEYFPIYPMMVSTINRVMSRALVGYPMCRNENWLSTAIGYTMSAFAISATSDELLRPLLAERASTGSRIDFLQWLVDGAIGKGQEDPKRLIHKALFIGLAATNASNMGVVNFILDLCAMPEYIQPLREELQKCTRDAGGWNLAAIQNMELLDSFLKESQCTSHPGIFSYNRKVLKPIILSNGTVLAKGTFIAMPTYFIARDPAYLTTSYDFKLPEGQTERPESTFADERIMPSRTQLLITSSYVNHGGFEAGRPWRRRNAPTTFKPIVEHTIVPDNRASRWRTTPDDLINLFPLNIDPDERKAANKTFPTVACRKMKPAPNVIEIGKFKTSVFKLSGNDILVISIKYVDEIRNIPKPKLSSIQANIDNFEGLYSTTSILLEGHLHTDTIQRRLTPKLGTLVSATEKELTSGLKAELPAGTVHTTSMAATQTLFDICARPEYIVPLQEEVLQAVIEDGVFQKPTLMKLRRESQRMNPPSQLGFKRAIKVPLTLSDGVILPKNIYLMVPVAPVVMDPSIVPNPTDFSGFRHYELRQRPREHMRHQFATTSRDNLHFGHGKYSCPGRFFASNTIKMILSRLLLDFDFKFPGDGELARPQNVALRKHVFLNPEARMLFREKKTKP</sequence>
<comment type="caution">
    <text evidence="8">The sequence shown here is derived from an EMBL/GenBank/DDBJ whole genome shotgun (WGS) entry which is preliminary data.</text>
</comment>
<evidence type="ECO:0008006" key="10">
    <source>
        <dbReference type="Google" id="ProtNLM"/>
    </source>
</evidence>
<keyword evidence="3 7" id="KW-0479">Metal-binding</keyword>